<dbReference type="Pfam" id="PF11604">
    <property type="entry name" value="CusF_Ec"/>
    <property type="match status" value="1"/>
</dbReference>
<dbReference type="Gene3D" id="2.40.50.320">
    <property type="entry name" value="Copper binding periplasmic protein CusF"/>
    <property type="match status" value="1"/>
</dbReference>
<organism evidence="1 2">
    <name type="scientific">Acidovorax carolinensis</name>
    <dbReference type="NCBI Taxonomy" id="553814"/>
    <lineage>
        <taxon>Bacteria</taxon>
        <taxon>Pseudomonadati</taxon>
        <taxon>Pseudomonadota</taxon>
        <taxon>Betaproteobacteria</taxon>
        <taxon>Burkholderiales</taxon>
        <taxon>Comamonadaceae</taxon>
        <taxon>Acidovorax</taxon>
    </lineage>
</organism>
<evidence type="ECO:0000313" key="2">
    <source>
        <dbReference type="Proteomes" id="UP000194440"/>
    </source>
</evidence>
<geneLocation type="plasmid" evidence="1 2">
    <name>pACP4.2</name>
</geneLocation>
<dbReference type="InterPro" id="IPR042230">
    <property type="entry name" value="CusF_sf"/>
</dbReference>
<name>A0A240UK60_9BURK</name>
<keyword evidence="1" id="KW-0614">Plasmid</keyword>
<dbReference type="AlphaFoldDB" id="A0A240UK60"/>
<protein>
    <submittedName>
        <fullName evidence="1">Uncharacterized protein</fullName>
    </submittedName>
</protein>
<dbReference type="KEGG" id="acip:CBP36_20850"/>
<keyword evidence="2" id="KW-1185">Reference proteome</keyword>
<dbReference type="InterPro" id="IPR021647">
    <property type="entry name" value="CusF_Ec"/>
</dbReference>
<dbReference type="Proteomes" id="UP000194440">
    <property type="component" value="Plasmid pACP4.2"/>
</dbReference>
<proteinExistence type="predicted"/>
<reference evidence="1" key="1">
    <citation type="submission" date="2017-05" db="EMBL/GenBank/DDBJ databases">
        <title>Polyphasic characterization of four soil-derived phenanthrene-degrading Acidovorax strains and proposal of Acidovorax phenanthrenivorans sp. nov.</title>
        <authorList>
            <person name="Singleton D."/>
            <person name="Lee J."/>
            <person name="Dickey A.N."/>
            <person name="Stroud A."/>
            <person name="Scholl E.H."/>
            <person name="Wright F.A."/>
            <person name="Aitken M.D."/>
        </authorList>
    </citation>
    <scope>NUCLEOTIDE SEQUENCE</scope>
    <source>
        <strain evidence="1">P4</strain>
        <plasmid evidence="1">pACP4.2</plasmid>
    </source>
</reference>
<accession>A0A240UK60</accession>
<dbReference type="EMBL" id="CP021368">
    <property type="protein sequence ID" value="ART61409.1"/>
    <property type="molecule type" value="Genomic_DNA"/>
</dbReference>
<dbReference type="KEGG" id="acis:CBP35_20230"/>
<sequence>MARDEQTKTPFRATLETCSPLSQRGNLAMDTLHLTRRKWVVGFGLALVATAACIAEPSASDFISGRIVKIDHEAGKITLQHDAIPYLHLRAGTTTFRFVEAKWLIGRRDGDRVRFQADRFDLSLRMTALIYVPS</sequence>
<gene>
    <name evidence="1" type="ORF">CBP36_20850</name>
</gene>
<evidence type="ECO:0000313" key="1">
    <source>
        <dbReference type="EMBL" id="ART61409.1"/>
    </source>
</evidence>